<evidence type="ECO:0000313" key="4">
    <source>
        <dbReference type="Proteomes" id="UP000195440"/>
    </source>
</evidence>
<evidence type="ECO:0000313" key="3">
    <source>
        <dbReference type="EMBL" id="OUM72076.1"/>
    </source>
</evidence>
<protein>
    <submittedName>
        <fullName evidence="3">Iron dicitrate transport regulator FecR</fullName>
    </submittedName>
</protein>
<dbReference type="InterPro" id="IPR032623">
    <property type="entry name" value="FecR_N"/>
</dbReference>
<accession>A0A1Y3NWY2</accession>
<name>A0A1Y3NWY2_9PSED</name>
<keyword evidence="4" id="KW-1185">Reference proteome</keyword>
<dbReference type="InterPro" id="IPR012373">
    <property type="entry name" value="Ferrdict_sens_TM"/>
</dbReference>
<dbReference type="InterPro" id="IPR006860">
    <property type="entry name" value="FecR"/>
</dbReference>
<gene>
    <name evidence="3" type="ORF">AUC60_20525</name>
</gene>
<dbReference type="Gene3D" id="2.60.120.1440">
    <property type="match status" value="1"/>
</dbReference>
<reference evidence="3 4" key="1">
    <citation type="journal article" date="2017" name="Syst. Appl. Microbiol.">
        <title>Pseudomonas caspiana sp. nov., a citrus pathogen in the Pseudomonas syringae phylogenetic group.</title>
        <authorList>
            <person name="Busquets A."/>
            <person name="Gomila M."/>
            <person name="Beiki F."/>
            <person name="Mulet M."/>
            <person name="Rahimian H."/>
            <person name="Garcia-Valdes E."/>
            <person name="Lalucat J."/>
        </authorList>
    </citation>
    <scope>NUCLEOTIDE SEQUENCE [LARGE SCALE GENOMIC DNA]</scope>
    <source>
        <strain evidence="3 4">FBF102</strain>
    </source>
</reference>
<dbReference type="OrthoDB" id="1099576at2"/>
<dbReference type="Pfam" id="PF04773">
    <property type="entry name" value="FecR"/>
    <property type="match status" value="1"/>
</dbReference>
<dbReference type="EMBL" id="LOHF01000020">
    <property type="protein sequence ID" value="OUM72076.1"/>
    <property type="molecule type" value="Genomic_DNA"/>
</dbReference>
<dbReference type="GO" id="GO:0016989">
    <property type="term" value="F:sigma factor antagonist activity"/>
    <property type="evidence" value="ECO:0007669"/>
    <property type="project" value="TreeGrafter"/>
</dbReference>
<sequence>MNQPIDPQILGEAADWLVQLHSGAATDEDHRAIQSWRSRSIQHAQAWQRAESILGDFRSVPGSIATQTLQQIGRNKGIGRRQALTRLGLLLLAGPTAWLAYQRLPWQQWTADQHTAIGEQRKLTLPDGTHVVINTASSVNIAFGEGERRIELIKGEVLITTAKDPSARYRPFIVRTPHGNARALGTKFSVRLDEQFSRVAVLEGAVEMQPIHSVNKRVLQAGEQSAFSDYSLMPVNSVDASALTWENGMLVAKDMRLDDLLAELGRYRPGMLRCHSAVAELKVSGAFSLRDTDASLRLLNDTLPISVSNMTRYWVTVEPRA</sequence>
<dbReference type="RefSeq" id="WP_087272028.1">
    <property type="nucleotide sequence ID" value="NZ_JBJGBV010000024.1"/>
</dbReference>
<dbReference type="PIRSF" id="PIRSF018266">
    <property type="entry name" value="FecR"/>
    <property type="match status" value="1"/>
</dbReference>
<feature type="domain" description="FecR protein" evidence="1">
    <location>
        <begin position="114"/>
        <end position="207"/>
    </location>
</feature>
<feature type="domain" description="FecR N-terminal" evidence="2">
    <location>
        <begin position="12"/>
        <end position="52"/>
    </location>
</feature>
<dbReference type="Pfam" id="PF16220">
    <property type="entry name" value="DUF4880"/>
    <property type="match status" value="1"/>
</dbReference>
<dbReference type="Proteomes" id="UP000195440">
    <property type="component" value="Unassembled WGS sequence"/>
</dbReference>
<evidence type="ECO:0000259" key="1">
    <source>
        <dbReference type="Pfam" id="PF04773"/>
    </source>
</evidence>
<dbReference type="PANTHER" id="PTHR30273">
    <property type="entry name" value="PERIPLASMIC SIGNAL SENSOR AND SIGMA FACTOR ACTIVATOR FECR-RELATED"/>
    <property type="match status" value="1"/>
</dbReference>
<dbReference type="AlphaFoldDB" id="A0A1Y3NWY2"/>
<comment type="caution">
    <text evidence="3">The sequence shown here is derived from an EMBL/GenBank/DDBJ whole genome shotgun (WGS) entry which is preliminary data.</text>
</comment>
<proteinExistence type="predicted"/>
<organism evidence="3 4">
    <name type="scientific">Pseudomonas caspiana</name>
    <dbReference type="NCBI Taxonomy" id="1451454"/>
    <lineage>
        <taxon>Bacteria</taxon>
        <taxon>Pseudomonadati</taxon>
        <taxon>Pseudomonadota</taxon>
        <taxon>Gammaproteobacteria</taxon>
        <taxon>Pseudomonadales</taxon>
        <taxon>Pseudomonadaceae</taxon>
        <taxon>Pseudomonas</taxon>
    </lineage>
</organism>
<evidence type="ECO:0000259" key="2">
    <source>
        <dbReference type="Pfam" id="PF16220"/>
    </source>
</evidence>
<dbReference type="PANTHER" id="PTHR30273:SF2">
    <property type="entry name" value="PROTEIN FECR"/>
    <property type="match status" value="1"/>
</dbReference>